<name>A0AAW9TIZ0_RHIML</name>
<comment type="caution">
    <text evidence="1">The sequence shown here is derived from an EMBL/GenBank/DDBJ whole genome shotgun (WGS) entry which is preliminary data.</text>
</comment>
<organism evidence="1 2">
    <name type="scientific">Rhizobium meliloti</name>
    <name type="common">Ensifer meliloti</name>
    <name type="synonym">Sinorhizobium meliloti</name>
    <dbReference type="NCBI Taxonomy" id="382"/>
    <lineage>
        <taxon>Bacteria</taxon>
        <taxon>Pseudomonadati</taxon>
        <taxon>Pseudomonadota</taxon>
        <taxon>Alphaproteobacteria</taxon>
        <taxon>Hyphomicrobiales</taxon>
        <taxon>Rhizobiaceae</taxon>
        <taxon>Sinorhizobium/Ensifer group</taxon>
        <taxon>Sinorhizobium</taxon>
    </lineage>
</organism>
<dbReference type="RefSeq" id="WP_080590796.1">
    <property type="nucleotide sequence ID" value="NZ_CP085527.1"/>
</dbReference>
<protein>
    <submittedName>
        <fullName evidence="1">TIGR02444 family protein</fullName>
    </submittedName>
</protein>
<dbReference type="InterPro" id="IPR012659">
    <property type="entry name" value="CHP02444"/>
</dbReference>
<dbReference type="Proteomes" id="UP000429484">
    <property type="component" value="Unassembled WGS sequence"/>
</dbReference>
<dbReference type="EMBL" id="WISR01000073">
    <property type="protein sequence ID" value="MQW32603.1"/>
    <property type="molecule type" value="Genomic_DNA"/>
</dbReference>
<dbReference type="PROSITE" id="PS51257">
    <property type="entry name" value="PROKAR_LIPOPROTEIN"/>
    <property type="match status" value="1"/>
</dbReference>
<evidence type="ECO:0000313" key="2">
    <source>
        <dbReference type="Proteomes" id="UP000429484"/>
    </source>
</evidence>
<dbReference type="NCBIfam" id="TIGR02444">
    <property type="entry name" value="TIGR02444 family protein"/>
    <property type="match status" value="1"/>
</dbReference>
<dbReference type="AlphaFoldDB" id="A0AAW9TIZ0"/>
<gene>
    <name evidence="1" type="ORF">GHK53_07185</name>
</gene>
<reference evidence="1 2" key="1">
    <citation type="journal article" date="2013" name="Genome Biol.">
        <title>Comparative genomics of the core and accessory genomes of 48 Sinorhizobium strains comprising five genospecies.</title>
        <authorList>
            <person name="Sugawara M."/>
            <person name="Epstein B."/>
            <person name="Badgley B.D."/>
            <person name="Unno T."/>
            <person name="Xu L."/>
            <person name="Reese J."/>
            <person name="Gyaneshwar P."/>
            <person name="Denny R."/>
            <person name="Mudge J."/>
            <person name="Bharti A.K."/>
            <person name="Farmer A.D."/>
            <person name="May G.D."/>
            <person name="Woodward J.E."/>
            <person name="Medigue C."/>
            <person name="Vallenet D."/>
            <person name="Lajus A."/>
            <person name="Rouy Z."/>
            <person name="Martinez-Vaz B."/>
            <person name="Tiffin P."/>
            <person name="Young N.D."/>
            <person name="Sadowsky M.J."/>
        </authorList>
    </citation>
    <scope>NUCLEOTIDE SEQUENCE [LARGE SCALE GENOMIC DNA]</scope>
    <source>
        <strain evidence="1 2">N6B1</strain>
    </source>
</reference>
<proteinExistence type="predicted"/>
<accession>A0AAW9TIZ0</accession>
<dbReference type="Pfam" id="PF09523">
    <property type="entry name" value="DUF2390"/>
    <property type="match status" value="1"/>
</dbReference>
<evidence type="ECO:0000313" key="1">
    <source>
        <dbReference type="EMBL" id="MQW32603.1"/>
    </source>
</evidence>
<sequence>MTLRTSTVPDLWSFMLKLYAMPGVAQACLELQDRFELDVPLFLALLHGAGRGYRIDSETIRALDKACGKWRAEVVRPLRAVRVQLKANPWKENHEPVVAFREKIKALELEAEKLEVSVLEKAIIALARTENHVDKPARIAAVAHMVLSHFAADNLTGELPQASLIVDAVRSLLRR</sequence>